<dbReference type="AlphaFoldDB" id="A0A9Q0MNQ0"/>
<evidence type="ECO:0000313" key="1">
    <source>
        <dbReference type="EMBL" id="KAJ6632959.1"/>
    </source>
</evidence>
<reference evidence="1" key="1">
    <citation type="submission" date="2022-07" db="EMBL/GenBank/DDBJ databases">
        <authorList>
            <person name="Trinca V."/>
            <person name="Uliana J.V.C."/>
            <person name="Torres T.T."/>
            <person name="Ward R.J."/>
            <person name="Monesi N."/>
        </authorList>
    </citation>
    <scope>NUCLEOTIDE SEQUENCE</scope>
    <source>
        <strain evidence="1">HSMRA1968</strain>
        <tissue evidence="1">Whole embryos</tissue>
    </source>
</reference>
<name>A0A9Q0MNQ0_9DIPT</name>
<dbReference type="Proteomes" id="UP001151699">
    <property type="component" value="Unassembled WGS sequence"/>
</dbReference>
<evidence type="ECO:0000313" key="2">
    <source>
        <dbReference type="Proteomes" id="UP001151699"/>
    </source>
</evidence>
<dbReference type="EMBL" id="WJQU01002358">
    <property type="protein sequence ID" value="KAJ6632959.1"/>
    <property type="molecule type" value="Genomic_DNA"/>
</dbReference>
<proteinExistence type="predicted"/>
<accession>A0A9Q0MNQ0</accession>
<comment type="caution">
    <text evidence="1">The sequence shown here is derived from an EMBL/GenBank/DDBJ whole genome shotgun (WGS) entry which is preliminary data.</text>
</comment>
<feature type="non-terminal residue" evidence="1">
    <location>
        <position position="1"/>
    </location>
</feature>
<protein>
    <submittedName>
        <fullName evidence="1">Uncharacterized protein</fullName>
    </submittedName>
</protein>
<organism evidence="1 2">
    <name type="scientific">Pseudolycoriella hygida</name>
    <dbReference type="NCBI Taxonomy" id="35572"/>
    <lineage>
        <taxon>Eukaryota</taxon>
        <taxon>Metazoa</taxon>
        <taxon>Ecdysozoa</taxon>
        <taxon>Arthropoda</taxon>
        <taxon>Hexapoda</taxon>
        <taxon>Insecta</taxon>
        <taxon>Pterygota</taxon>
        <taxon>Neoptera</taxon>
        <taxon>Endopterygota</taxon>
        <taxon>Diptera</taxon>
        <taxon>Nematocera</taxon>
        <taxon>Sciaroidea</taxon>
        <taxon>Sciaridae</taxon>
        <taxon>Pseudolycoriella</taxon>
    </lineage>
</organism>
<sequence length="186" mass="21072">KSRGVLGRSVVDFSRKSNPGKTSGLLARESLLGRLRKSLICVGTVVVVRSGLKNADADVKTMKLCLKELEQHKVGVLDKAVEPDMDDQRELQLAYRHALDMELGDLPVYQLDKAVELDMDDRPVRQLVCQHELDTERDDLQALDDRQLPKFHMRTSKILEPKIVGNEKFRLHNGKEMLGARYGVQQ</sequence>
<gene>
    <name evidence="1" type="ORF">Bhyg_16059</name>
</gene>
<keyword evidence="2" id="KW-1185">Reference proteome</keyword>